<feature type="domain" description="Glycosyltransferase subfamily 4-like N-terminal" evidence="2">
    <location>
        <begin position="15"/>
        <end position="167"/>
    </location>
</feature>
<dbReference type="InterPro" id="IPR028098">
    <property type="entry name" value="Glyco_trans_4-like_N"/>
</dbReference>
<evidence type="ECO:0000259" key="1">
    <source>
        <dbReference type="Pfam" id="PF00534"/>
    </source>
</evidence>
<dbReference type="Pfam" id="PF00534">
    <property type="entry name" value="Glycos_transf_1"/>
    <property type="match status" value="1"/>
</dbReference>
<protein>
    <submittedName>
        <fullName evidence="3">Glycosyl transferase group 1</fullName>
    </submittedName>
</protein>
<dbReference type="Proteomes" id="UP000017396">
    <property type="component" value="Chromosome"/>
</dbReference>
<dbReference type="PANTHER" id="PTHR12526:SF636">
    <property type="entry name" value="BLL3647 PROTEIN"/>
    <property type="match status" value="1"/>
</dbReference>
<dbReference type="eggNOG" id="COG0438">
    <property type="taxonomic scope" value="Bacteria"/>
</dbReference>
<keyword evidence="4" id="KW-1185">Reference proteome</keyword>
<evidence type="ECO:0000313" key="3">
    <source>
        <dbReference type="EMBL" id="AGY60227.1"/>
    </source>
</evidence>
<reference evidence="3 4" key="1">
    <citation type="journal article" date="2013" name="PLoS ONE">
        <title>Cultivation and Complete Genome Sequencing of Gloeobacter kilaueensis sp. nov., from a Lava Cave in Kilauea Caldera, Hawai'i.</title>
        <authorList>
            <person name="Saw J.H."/>
            <person name="Schatz M."/>
            <person name="Brown M.V."/>
            <person name="Kunkel D.D."/>
            <person name="Foster J.S."/>
            <person name="Shick H."/>
            <person name="Christensen S."/>
            <person name="Hou S."/>
            <person name="Wan X."/>
            <person name="Donachie S.P."/>
        </authorList>
    </citation>
    <scope>NUCLEOTIDE SEQUENCE [LARGE SCALE GENOMIC DNA]</scope>
    <source>
        <strain evidence="4">JS</strain>
    </source>
</reference>
<accession>U5QMJ5</accession>
<dbReference type="PANTHER" id="PTHR12526">
    <property type="entry name" value="GLYCOSYLTRANSFERASE"/>
    <property type="match status" value="1"/>
</dbReference>
<dbReference type="EMBL" id="CP003587">
    <property type="protein sequence ID" value="AGY60227.1"/>
    <property type="molecule type" value="Genomic_DNA"/>
</dbReference>
<feature type="domain" description="Glycosyl transferase family 1" evidence="1">
    <location>
        <begin position="198"/>
        <end position="356"/>
    </location>
</feature>
<dbReference type="AlphaFoldDB" id="U5QMJ5"/>
<dbReference type="STRING" id="1183438.GKIL_3981"/>
<dbReference type="SUPFAM" id="SSF53756">
    <property type="entry name" value="UDP-Glycosyltransferase/glycogen phosphorylase"/>
    <property type="match status" value="1"/>
</dbReference>
<dbReference type="KEGG" id="glj:GKIL_3981"/>
<dbReference type="RefSeq" id="WP_023175562.1">
    <property type="nucleotide sequence ID" value="NC_022600.1"/>
</dbReference>
<name>U5QMJ5_GLOK1</name>
<keyword evidence="3" id="KW-0808">Transferase</keyword>
<sequence>MKILQIIHSAHPAGGGPIEVIRQLGSALVERGHSVEVLCLDAPTAPWLKDFPLSVNALGPGHTGYGYTPRLVPWLRAHRHRYDHVLVNGLWQFTSLGTWLALRGTSTPYSLFVHGMLDPYFNRAYPLKRLKKQLYWPWGEYRVLRDAQAVLFTCKQEEDLAAESFWPYRCQTAIVSLGIRAEAAGPALFYRHFPHLQGGRLVLFLGRLHPKKGCDLLIEAFARVAKTDEALQLVIAGPDPLGWQDSLRQLAVRLEIASRVHWCGPLAGPLKWAALAAAEIFVLPSHQENFGLSIVEALASGLPVLITDKVNIWQEVKEDGAALVAADTLAGATQLLEGWLGLSLEQREQMRSRARECFARRFTIAQSVAALLDALAPSPRLPRL</sequence>
<dbReference type="GO" id="GO:0016757">
    <property type="term" value="F:glycosyltransferase activity"/>
    <property type="evidence" value="ECO:0007669"/>
    <property type="project" value="InterPro"/>
</dbReference>
<dbReference type="HOGENOM" id="CLU_009583_2_1_3"/>
<dbReference type="PATRIC" id="fig|1183438.3.peg.3918"/>
<evidence type="ECO:0000259" key="2">
    <source>
        <dbReference type="Pfam" id="PF13579"/>
    </source>
</evidence>
<dbReference type="OrthoDB" id="433681at2"/>
<dbReference type="Pfam" id="PF13579">
    <property type="entry name" value="Glyco_trans_4_4"/>
    <property type="match status" value="1"/>
</dbReference>
<gene>
    <name evidence="3" type="ORF">GKIL_3981</name>
</gene>
<dbReference type="Gene3D" id="3.40.50.2000">
    <property type="entry name" value="Glycogen Phosphorylase B"/>
    <property type="match status" value="2"/>
</dbReference>
<organism evidence="3 4">
    <name type="scientific">Gloeobacter kilaueensis (strain ATCC BAA-2537 / CCAP 1431/1 / ULC 316 / JS1)</name>
    <dbReference type="NCBI Taxonomy" id="1183438"/>
    <lineage>
        <taxon>Bacteria</taxon>
        <taxon>Bacillati</taxon>
        <taxon>Cyanobacteriota</taxon>
        <taxon>Cyanophyceae</taxon>
        <taxon>Gloeobacterales</taxon>
        <taxon>Gloeobacteraceae</taxon>
        <taxon>Gloeobacter</taxon>
    </lineage>
</organism>
<proteinExistence type="predicted"/>
<dbReference type="InterPro" id="IPR001296">
    <property type="entry name" value="Glyco_trans_1"/>
</dbReference>
<evidence type="ECO:0000313" key="4">
    <source>
        <dbReference type="Proteomes" id="UP000017396"/>
    </source>
</evidence>